<evidence type="ECO:0000313" key="1">
    <source>
        <dbReference type="EMBL" id="GAA0762875.1"/>
    </source>
</evidence>
<dbReference type="EMBL" id="BAAAEW010000033">
    <property type="protein sequence ID" value="GAA0762875.1"/>
    <property type="molecule type" value="Genomic_DNA"/>
</dbReference>
<protein>
    <submittedName>
        <fullName evidence="1">Uncharacterized protein</fullName>
    </submittedName>
</protein>
<gene>
    <name evidence="1" type="ORF">GCM10009107_47780</name>
</gene>
<dbReference type="Proteomes" id="UP001500279">
    <property type="component" value="Unassembled WGS sequence"/>
</dbReference>
<sequence>MTRNTRRLLGWTAALLVLLLTFAAYRNPALMLDLATQVWNCV</sequence>
<organism evidence="1 2">
    <name type="scientific">Ideonella azotifigens</name>
    <dbReference type="NCBI Taxonomy" id="513160"/>
    <lineage>
        <taxon>Bacteria</taxon>
        <taxon>Pseudomonadati</taxon>
        <taxon>Pseudomonadota</taxon>
        <taxon>Betaproteobacteria</taxon>
        <taxon>Burkholderiales</taxon>
        <taxon>Sphaerotilaceae</taxon>
        <taxon>Ideonella</taxon>
    </lineage>
</organism>
<accession>A0ABP3VQM8</accession>
<reference evidence="2" key="1">
    <citation type="journal article" date="2019" name="Int. J. Syst. Evol. Microbiol.">
        <title>The Global Catalogue of Microorganisms (GCM) 10K type strain sequencing project: providing services to taxonomists for standard genome sequencing and annotation.</title>
        <authorList>
            <consortium name="The Broad Institute Genomics Platform"/>
            <consortium name="The Broad Institute Genome Sequencing Center for Infectious Disease"/>
            <person name="Wu L."/>
            <person name="Ma J."/>
        </authorList>
    </citation>
    <scope>NUCLEOTIDE SEQUENCE [LARGE SCALE GENOMIC DNA]</scope>
    <source>
        <strain evidence="2">JCM 15503</strain>
    </source>
</reference>
<proteinExistence type="predicted"/>
<evidence type="ECO:0000313" key="2">
    <source>
        <dbReference type="Proteomes" id="UP001500279"/>
    </source>
</evidence>
<dbReference type="RefSeq" id="WP_259374150.1">
    <property type="nucleotide sequence ID" value="NZ_BAAAEW010000033.1"/>
</dbReference>
<comment type="caution">
    <text evidence="1">The sequence shown here is derived from an EMBL/GenBank/DDBJ whole genome shotgun (WGS) entry which is preliminary data.</text>
</comment>
<keyword evidence="2" id="KW-1185">Reference proteome</keyword>
<name>A0ABP3VQM8_9BURK</name>